<comment type="caution">
    <text evidence="1">The sequence shown here is derived from an EMBL/GenBank/DDBJ whole genome shotgun (WGS) entry which is preliminary data.</text>
</comment>
<dbReference type="InterPro" id="IPR037010">
    <property type="entry name" value="VitB12-dep_Met_synth_activ_sf"/>
</dbReference>
<sequence>MTLEADYGEICRYLGYRRDTPPDSGMEQTIRACARRLEQAVTPRWVSREFPLTHLPDGALELGEVRVESQSLSRNLKGCQRVILFAATLGVEADRLIARATAVRMSEAVILQAAAAALIEACCDSAWEALRREAAGEGWHLRPRFSPGYGDFSIAHQRDITTLLQTPARIGLTVTGQMLLAPMKSVTAVIGMSRQAAPCRRQGCEACGKTDCAFRR</sequence>
<name>A0A921MLC9_9FIRM</name>
<dbReference type="Proteomes" id="UP000760668">
    <property type="component" value="Unassembled WGS sequence"/>
</dbReference>
<proteinExistence type="predicted"/>
<protein>
    <submittedName>
        <fullName evidence="1">Vitamin B12 dependent methionine synthase activation subunit</fullName>
    </submittedName>
</protein>
<reference evidence="1" key="1">
    <citation type="journal article" date="2021" name="PeerJ">
        <title>Extensive microbial diversity within the chicken gut microbiome revealed by metagenomics and culture.</title>
        <authorList>
            <person name="Gilroy R."/>
            <person name="Ravi A."/>
            <person name="Getino M."/>
            <person name="Pursley I."/>
            <person name="Horton D.L."/>
            <person name="Alikhan N.F."/>
            <person name="Baker D."/>
            <person name="Gharbi K."/>
            <person name="Hall N."/>
            <person name="Watson M."/>
            <person name="Adriaenssens E.M."/>
            <person name="Foster-Nyarko E."/>
            <person name="Jarju S."/>
            <person name="Secka A."/>
            <person name="Antonio M."/>
            <person name="Oren A."/>
            <person name="Chaudhuri R.R."/>
            <person name="La Ragione R."/>
            <person name="Hildebrand F."/>
            <person name="Pallen M.J."/>
        </authorList>
    </citation>
    <scope>NUCLEOTIDE SEQUENCE</scope>
    <source>
        <strain evidence="1">CHK179-5677</strain>
    </source>
</reference>
<dbReference type="GO" id="GO:0008705">
    <property type="term" value="F:methionine synthase activity"/>
    <property type="evidence" value="ECO:0007669"/>
    <property type="project" value="InterPro"/>
</dbReference>
<dbReference type="RefSeq" id="WP_295368946.1">
    <property type="nucleotide sequence ID" value="NZ_DYUC01000043.1"/>
</dbReference>
<gene>
    <name evidence="1" type="ORF">K8V01_04830</name>
</gene>
<dbReference type="EMBL" id="DYUC01000043">
    <property type="protein sequence ID" value="HJG86337.1"/>
    <property type="molecule type" value="Genomic_DNA"/>
</dbReference>
<dbReference type="AlphaFoldDB" id="A0A921MLC9"/>
<dbReference type="InterPro" id="IPR017342">
    <property type="entry name" value="S-AdoMet-dep_Met_synth_prd"/>
</dbReference>
<reference evidence="1" key="2">
    <citation type="submission" date="2021-09" db="EMBL/GenBank/DDBJ databases">
        <authorList>
            <person name="Gilroy R."/>
        </authorList>
    </citation>
    <scope>NUCLEOTIDE SEQUENCE</scope>
    <source>
        <strain evidence="1">CHK179-5677</strain>
    </source>
</reference>
<dbReference type="Gene3D" id="3.40.109.40">
    <property type="match status" value="1"/>
</dbReference>
<evidence type="ECO:0000313" key="2">
    <source>
        <dbReference type="Proteomes" id="UP000760668"/>
    </source>
</evidence>
<accession>A0A921MLC9</accession>
<evidence type="ECO:0000313" key="1">
    <source>
        <dbReference type="EMBL" id="HJG86337.1"/>
    </source>
</evidence>
<dbReference type="PIRSF" id="PIRSF037984">
    <property type="entry name" value="Met_synth_TM0269_prd"/>
    <property type="match status" value="1"/>
</dbReference>
<organism evidence="1 2">
    <name type="scientific">Pseudoflavonifractor capillosus</name>
    <dbReference type="NCBI Taxonomy" id="106588"/>
    <lineage>
        <taxon>Bacteria</taxon>
        <taxon>Bacillati</taxon>
        <taxon>Bacillota</taxon>
        <taxon>Clostridia</taxon>
        <taxon>Eubacteriales</taxon>
        <taxon>Oscillospiraceae</taxon>
        <taxon>Pseudoflavonifractor</taxon>
    </lineage>
</organism>
<dbReference type="SUPFAM" id="SSF56507">
    <property type="entry name" value="Methionine synthase activation domain-like"/>
    <property type="match status" value="1"/>
</dbReference>